<evidence type="ECO:0000259" key="2">
    <source>
        <dbReference type="Pfam" id="PF13881"/>
    </source>
</evidence>
<dbReference type="InterPro" id="IPR039540">
    <property type="entry name" value="UBL3-like_ubiquitin_dom"/>
</dbReference>
<dbReference type="SMR" id="A0A2J8A249"/>
<dbReference type="OrthoDB" id="1043111at2759"/>
<protein>
    <submittedName>
        <fullName evidence="3">Membrane-anchored ubiquitin-fold protein 4</fullName>
    </submittedName>
</protein>
<feature type="domain" description="UBL3-like ubiquitin" evidence="2">
    <location>
        <begin position="4"/>
        <end position="119"/>
    </location>
</feature>
<name>A0A2J8A249_9CHLO</name>
<proteinExistence type="predicted"/>
<accession>A0A2J8A249</accession>
<evidence type="ECO:0000313" key="3">
    <source>
        <dbReference type="EMBL" id="PNH06568.1"/>
    </source>
</evidence>
<dbReference type="AlphaFoldDB" id="A0A2J8A249"/>
<dbReference type="Gene3D" id="3.10.20.90">
    <property type="entry name" value="Phosphatidylinositol 3-kinase Catalytic Subunit, Chain A, domain 1"/>
    <property type="match status" value="1"/>
</dbReference>
<dbReference type="EMBL" id="PGGS01000228">
    <property type="protein sequence ID" value="PNH06568.1"/>
    <property type="molecule type" value="Genomic_DNA"/>
</dbReference>
<dbReference type="PANTHER" id="PTHR13169:SF0">
    <property type="entry name" value="UBIQUITIN-LIKE PROTEIN 3"/>
    <property type="match status" value="1"/>
</dbReference>
<organism evidence="3 4">
    <name type="scientific">Tetrabaena socialis</name>
    <dbReference type="NCBI Taxonomy" id="47790"/>
    <lineage>
        <taxon>Eukaryota</taxon>
        <taxon>Viridiplantae</taxon>
        <taxon>Chlorophyta</taxon>
        <taxon>core chlorophytes</taxon>
        <taxon>Chlorophyceae</taxon>
        <taxon>CS clade</taxon>
        <taxon>Chlamydomonadales</taxon>
        <taxon>Tetrabaenaceae</taxon>
        <taxon>Tetrabaena</taxon>
    </lineage>
</organism>
<dbReference type="InterPro" id="IPR029071">
    <property type="entry name" value="Ubiquitin-like_domsf"/>
</dbReference>
<feature type="region of interest" description="Disordered" evidence="1">
    <location>
        <begin position="95"/>
        <end position="121"/>
    </location>
</feature>
<dbReference type="Proteomes" id="UP000236333">
    <property type="component" value="Unassembled WGS sequence"/>
</dbReference>
<comment type="caution">
    <text evidence="3">The sequence shown here is derived from an EMBL/GenBank/DDBJ whole genome shotgun (WGS) entry which is preliminary data.</text>
</comment>
<dbReference type="Pfam" id="PF13881">
    <property type="entry name" value="Rad60-SLD_2"/>
    <property type="match status" value="1"/>
</dbReference>
<evidence type="ECO:0000313" key="4">
    <source>
        <dbReference type="Proteomes" id="UP000236333"/>
    </source>
</evidence>
<dbReference type="InterPro" id="IPR040015">
    <property type="entry name" value="UBL3-like"/>
</dbReference>
<dbReference type="SUPFAM" id="SSF54236">
    <property type="entry name" value="Ubiquitin-like"/>
    <property type="match status" value="1"/>
</dbReference>
<evidence type="ECO:0000256" key="1">
    <source>
        <dbReference type="SAM" id="MobiDB-lite"/>
    </source>
</evidence>
<reference evidence="3 4" key="1">
    <citation type="journal article" date="2017" name="Mol. Biol. Evol.">
        <title>The 4-celled Tetrabaena socialis nuclear genome reveals the essential components for genetic control of cell number at the origin of multicellularity in the volvocine lineage.</title>
        <authorList>
            <person name="Featherston J."/>
            <person name="Arakaki Y."/>
            <person name="Hanschen E.R."/>
            <person name="Ferris P.J."/>
            <person name="Michod R.E."/>
            <person name="Olson B.J.S.C."/>
            <person name="Nozaki H."/>
            <person name="Durand P.M."/>
        </authorList>
    </citation>
    <scope>NUCLEOTIDE SEQUENCE [LARGE SCALE GENOMIC DNA]</scope>
    <source>
        <strain evidence="3 4">NIES-571</strain>
    </source>
</reference>
<sequence>MEGDAISIRFRHSAGDLGPFPFSESVSVQTVKDKVFAEWPKDGLWSKETPAQAVDVRLILSGKFLDSAKGLREYKRDMGELKADTVVTMLVHIRPQPAPTKQQGAQAPGKVEKSPCGCVVS</sequence>
<gene>
    <name evidence="3" type="ORF">TSOC_007025</name>
</gene>
<dbReference type="PANTHER" id="PTHR13169">
    <property type="entry name" value="UBIQUITIN-LIKE PROTEIN 3 HCG-1 PROTEIN"/>
    <property type="match status" value="1"/>
</dbReference>
<keyword evidence="4" id="KW-1185">Reference proteome</keyword>